<dbReference type="Proteomes" id="UP001269375">
    <property type="component" value="Unassembled WGS sequence"/>
</dbReference>
<protein>
    <recommendedName>
        <fullName evidence="4">Phosphate ABC transporter substrate-binding protein</fullName>
    </recommendedName>
</protein>
<gene>
    <name evidence="2" type="ORF">QC825_00710</name>
</gene>
<dbReference type="EMBL" id="JARWAO010000001">
    <property type="protein sequence ID" value="MDR5894588.1"/>
    <property type="molecule type" value="Genomic_DNA"/>
</dbReference>
<name>A0ABU1GRD3_9GAMM</name>
<evidence type="ECO:0008006" key="4">
    <source>
        <dbReference type="Google" id="ProtNLM"/>
    </source>
</evidence>
<keyword evidence="1" id="KW-0732">Signal</keyword>
<dbReference type="SUPFAM" id="SSF53850">
    <property type="entry name" value="Periplasmic binding protein-like II"/>
    <property type="match status" value="1"/>
</dbReference>
<keyword evidence="3" id="KW-1185">Reference proteome</keyword>
<feature type="signal peptide" evidence="1">
    <location>
        <begin position="1"/>
        <end position="22"/>
    </location>
</feature>
<evidence type="ECO:0000256" key="1">
    <source>
        <dbReference type="SAM" id="SignalP"/>
    </source>
</evidence>
<evidence type="ECO:0000313" key="2">
    <source>
        <dbReference type="EMBL" id="MDR5894588.1"/>
    </source>
</evidence>
<proteinExistence type="predicted"/>
<comment type="caution">
    <text evidence="2">The sequence shown here is derived from an EMBL/GenBank/DDBJ whole genome shotgun (WGS) entry which is preliminary data.</text>
</comment>
<accession>A0ABU1GRD3</accession>
<feature type="chain" id="PRO_5047179000" description="Phosphate ABC transporter substrate-binding protein" evidence="1">
    <location>
        <begin position="23"/>
        <end position="141"/>
    </location>
</feature>
<evidence type="ECO:0000313" key="3">
    <source>
        <dbReference type="Proteomes" id="UP001269375"/>
    </source>
</evidence>
<dbReference type="Gene3D" id="3.40.190.10">
    <property type="entry name" value="Periplasmic binding protein-like II"/>
    <property type="match status" value="1"/>
</dbReference>
<dbReference type="RefSeq" id="WP_251593323.1">
    <property type="nucleotide sequence ID" value="NZ_JAMLJI010000002.1"/>
</dbReference>
<reference evidence="2 3" key="1">
    <citation type="submission" date="2023-04" db="EMBL/GenBank/DDBJ databases">
        <title>A long-awaited taxogenomic arrangement of the family Halomonadaceae.</title>
        <authorList>
            <person name="De La Haba R."/>
            <person name="Chuvochina M."/>
            <person name="Wittouck S."/>
            <person name="Arahal D.R."/>
            <person name="Sanchez-Porro C."/>
            <person name="Hugenholtz P."/>
            <person name="Ventosa A."/>
        </authorList>
    </citation>
    <scope>NUCLEOTIDE SEQUENCE [LARGE SCALE GENOMIC DNA]</scope>
    <source>
        <strain evidence="2 3">DSM 22428</strain>
    </source>
</reference>
<organism evidence="2 3">
    <name type="scientific">Larsenimonas suaedae</name>
    <dbReference type="NCBI Taxonomy" id="1851019"/>
    <lineage>
        <taxon>Bacteria</taxon>
        <taxon>Pseudomonadati</taxon>
        <taxon>Pseudomonadota</taxon>
        <taxon>Gammaproteobacteria</taxon>
        <taxon>Oceanospirillales</taxon>
        <taxon>Halomonadaceae</taxon>
        <taxon>Larsenimonas</taxon>
    </lineage>
</organism>
<sequence length="141" mass="15695">MRWLRTLLMALLLTLTPAIASANLVVVVSNDSQVQSLTYDDVVNIFMGRLSTLPGGEPVVPVDYMPLRASFYKALVNRELADINAWWARLVFSGRGSPPRKSDGFDETIELISHNPGVLGYLDKSRVDPRVRVVYEFGGRS</sequence>